<feature type="domain" description="LysM" evidence="2">
    <location>
        <begin position="70"/>
        <end position="116"/>
    </location>
</feature>
<dbReference type="InterPro" id="IPR018392">
    <property type="entry name" value="LysM"/>
</dbReference>
<keyword evidence="4" id="KW-1185">Reference proteome</keyword>
<dbReference type="Gene3D" id="2.70.70.10">
    <property type="entry name" value="Glucose Permease (Domain IIA)"/>
    <property type="match status" value="1"/>
</dbReference>
<reference evidence="3 4" key="1">
    <citation type="submission" date="2015-07" db="EMBL/GenBank/DDBJ databases">
        <title>Genome sequence of Levilinea saccharolytica DSM 16555.</title>
        <authorList>
            <person name="Hemp J."/>
            <person name="Ward L.M."/>
            <person name="Pace L.A."/>
            <person name="Fischer W.W."/>
        </authorList>
    </citation>
    <scope>NUCLEOTIDE SEQUENCE [LARGE SCALE GENOMIC DNA]</scope>
    <source>
        <strain evidence="3 4">KIBI-1</strain>
    </source>
</reference>
<dbReference type="Pfam" id="PF01476">
    <property type="entry name" value="LysM"/>
    <property type="match status" value="1"/>
</dbReference>
<dbReference type="EMBL" id="LGCM01000005">
    <property type="protein sequence ID" value="KPL91270.1"/>
    <property type="molecule type" value="Genomic_DNA"/>
</dbReference>
<evidence type="ECO:0000313" key="4">
    <source>
        <dbReference type="Proteomes" id="UP000050501"/>
    </source>
</evidence>
<protein>
    <recommendedName>
        <fullName evidence="2">LysM domain-containing protein</fullName>
    </recommendedName>
</protein>
<sequence>MSLLIQNLRSIFSRPALWRVCAAGIWLLASCAPANSPSGLYLSTETPAPAPLPSVAPFPTRRAYQPAELVEYIAQTGDTLPALAARFNTTEKEIREANSVIPNDATTMPPGFPMQIPIYYEPLWGNPFQIIPDSLFPYGPAQRDFDPVAFVNQQPGWLKTVSEYYSGRTRTGGELVDYLALSYSVSPRLLLALIEYQTGALTEAAPRSSDDPYLLGFVDPNRKGLPSQINYAANVLNNGYYGWRTGHLTEFDHLDTRLERPDPWQNAATVALQYYFSHMLDGAAYDRAISEQGFIQTYTALFGDPWQNVEPHIPGSLRQPEMRLPFQSRSAWAFTGGPHTGWGSGDPWSAIDFAPPAVVGGCMPTTETATAIADGIITRTDTGIAVLDLDGDRDERTGWVVFYLHLATASIPPVGTELAAGQPIGLPSCEGGRSTGTHVHIARKYNGEWIPAAGPLAFNLEGWIAANGSEPYQGELVRYSRRVRACECSDQDSQVQSQAP</sequence>
<organism evidence="3 4">
    <name type="scientific">Levilinea saccharolytica</name>
    <dbReference type="NCBI Taxonomy" id="229921"/>
    <lineage>
        <taxon>Bacteria</taxon>
        <taxon>Bacillati</taxon>
        <taxon>Chloroflexota</taxon>
        <taxon>Anaerolineae</taxon>
        <taxon>Anaerolineales</taxon>
        <taxon>Anaerolineaceae</taxon>
        <taxon>Levilinea</taxon>
    </lineage>
</organism>
<dbReference type="OrthoDB" id="144484at2"/>
<dbReference type="STRING" id="229921.ADN01_01435"/>
<evidence type="ECO:0000313" key="3">
    <source>
        <dbReference type="EMBL" id="KPL91270.1"/>
    </source>
</evidence>
<dbReference type="SUPFAM" id="SSF51261">
    <property type="entry name" value="Duplicated hybrid motif"/>
    <property type="match status" value="1"/>
</dbReference>
<dbReference type="RefSeq" id="WP_062418274.1">
    <property type="nucleotide sequence ID" value="NZ_DF967974.1"/>
</dbReference>
<dbReference type="AlphaFoldDB" id="A0A0P6YM84"/>
<comment type="caution">
    <text evidence="3">The sequence shown here is derived from an EMBL/GenBank/DDBJ whole genome shotgun (WGS) entry which is preliminary data.</text>
</comment>
<dbReference type="SUPFAM" id="SSF54106">
    <property type="entry name" value="LysM domain"/>
    <property type="match status" value="1"/>
</dbReference>
<feature type="chain" id="PRO_5006133718" description="LysM domain-containing protein" evidence="1">
    <location>
        <begin position="35"/>
        <end position="500"/>
    </location>
</feature>
<dbReference type="Gene3D" id="3.10.350.10">
    <property type="entry name" value="LysM domain"/>
    <property type="match status" value="1"/>
</dbReference>
<feature type="signal peptide" evidence="1">
    <location>
        <begin position="1"/>
        <end position="34"/>
    </location>
</feature>
<dbReference type="InterPro" id="IPR036779">
    <property type="entry name" value="LysM_dom_sf"/>
</dbReference>
<proteinExistence type="predicted"/>
<dbReference type="CDD" id="cd12797">
    <property type="entry name" value="M23_peptidase"/>
    <property type="match status" value="1"/>
</dbReference>
<evidence type="ECO:0000256" key="1">
    <source>
        <dbReference type="SAM" id="SignalP"/>
    </source>
</evidence>
<dbReference type="PROSITE" id="PS51782">
    <property type="entry name" value="LYSM"/>
    <property type="match status" value="1"/>
</dbReference>
<dbReference type="CDD" id="cd00118">
    <property type="entry name" value="LysM"/>
    <property type="match status" value="1"/>
</dbReference>
<evidence type="ECO:0000259" key="2">
    <source>
        <dbReference type="PROSITE" id="PS51782"/>
    </source>
</evidence>
<dbReference type="Proteomes" id="UP000050501">
    <property type="component" value="Unassembled WGS sequence"/>
</dbReference>
<accession>A0A0P6YM84</accession>
<name>A0A0P6YM84_9CHLR</name>
<gene>
    <name evidence="3" type="ORF">ADN01_01435</name>
</gene>
<keyword evidence="1" id="KW-0732">Signal</keyword>
<dbReference type="InterPro" id="IPR011055">
    <property type="entry name" value="Dup_hybrid_motif"/>
</dbReference>